<evidence type="ECO:0000313" key="1">
    <source>
        <dbReference type="EMBL" id="WXB06689.1"/>
    </source>
</evidence>
<dbReference type="EMBL" id="CP089983">
    <property type="protein sequence ID" value="WXB06689.1"/>
    <property type="molecule type" value="Genomic_DNA"/>
</dbReference>
<evidence type="ECO:0008006" key="3">
    <source>
        <dbReference type="Google" id="ProtNLM"/>
    </source>
</evidence>
<dbReference type="Proteomes" id="UP001374803">
    <property type="component" value="Chromosome"/>
</dbReference>
<sequence>MLTLAQLPGLLVAALLITYVHVRGRLPKAESQNPVSRNAAIRNARCCVHESTPPRAVEIDHLPAAKGITIMKRIIQRLHKVSFRSLWWPPSRLASEMSLEVLHDG</sequence>
<organism evidence="1 2">
    <name type="scientific">Pendulispora rubella</name>
    <dbReference type="NCBI Taxonomy" id="2741070"/>
    <lineage>
        <taxon>Bacteria</taxon>
        <taxon>Pseudomonadati</taxon>
        <taxon>Myxococcota</taxon>
        <taxon>Myxococcia</taxon>
        <taxon>Myxococcales</taxon>
        <taxon>Sorangiineae</taxon>
        <taxon>Pendulisporaceae</taxon>
        <taxon>Pendulispora</taxon>
    </lineage>
</organism>
<evidence type="ECO:0000313" key="2">
    <source>
        <dbReference type="Proteomes" id="UP001374803"/>
    </source>
</evidence>
<keyword evidence="2" id="KW-1185">Reference proteome</keyword>
<gene>
    <name evidence="1" type="ORF">LVJ94_05510</name>
</gene>
<accession>A0ABZ2LAT9</accession>
<name>A0ABZ2LAT9_9BACT</name>
<proteinExistence type="predicted"/>
<dbReference type="RefSeq" id="WP_394836345.1">
    <property type="nucleotide sequence ID" value="NZ_CP089929.1"/>
</dbReference>
<reference evidence="1" key="1">
    <citation type="submission" date="2021-12" db="EMBL/GenBank/DDBJ databases">
        <title>Discovery of the Pendulisporaceae a myxobacterial family with distinct sporulation behavior and unique specialized metabolism.</title>
        <authorList>
            <person name="Garcia R."/>
            <person name="Popoff A."/>
            <person name="Bader C.D."/>
            <person name="Loehr J."/>
            <person name="Walesch S."/>
            <person name="Walt C."/>
            <person name="Boldt J."/>
            <person name="Bunk B."/>
            <person name="Haeckl F.J.F.P.J."/>
            <person name="Gunesch A.P."/>
            <person name="Birkelbach J."/>
            <person name="Nuebel U."/>
            <person name="Pietschmann T."/>
            <person name="Bach T."/>
            <person name="Mueller R."/>
        </authorList>
    </citation>
    <scope>NUCLEOTIDE SEQUENCE</scope>
    <source>
        <strain evidence="1">MSr11367</strain>
    </source>
</reference>
<protein>
    <recommendedName>
        <fullName evidence="3">Secreted protein</fullName>
    </recommendedName>
</protein>